<reference evidence="2 3" key="1">
    <citation type="submission" date="2020-02" db="EMBL/GenBank/DDBJ databases">
        <title>Albibacoteraceae fam. nov., the first described family within the subdivision 4 Verrucomicrobia.</title>
        <authorList>
            <person name="Xi F."/>
        </authorList>
    </citation>
    <scope>NUCLEOTIDE SEQUENCE [LARGE SCALE GENOMIC DNA]</scope>
    <source>
        <strain evidence="2 3">CK1056</strain>
    </source>
</reference>
<feature type="transmembrane region" description="Helical" evidence="1">
    <location>
        <begin position="553"/>
        <end position="571"/>
    </location>
</feature>
<comment type="caution">
    <text evidence="2">The sequence shown here is derived from an EMBL/GenBank/DDBJ whole genome shotgun (WGS) entry which is preliminary data.</text>
</comment>
<evidence type="ECO:0000313" key="2">
    <source>
        <dbReference type="EMBL" id="NDV62048.1"/>
    </source>
</evidence>
<feature type="transmembrane region" description="Helical" evidence="1">
    <location>
        <begin position="6"/>
        <end position="28"/>
    </location>
</feature>
<evidence type="ECO:0000256" key="1">
    <source>
        <dbReference type="SAM" id="Phobius"/>
    </source>
</evidence>
<feature type="transmembrane region" description="Helical" evidence="1">
    <location>
        <begin position="385"/>
        <end position="410"/>
    </location>
</feature>
<dbReference type="Proteomes" id="UP000478417">
    <property type="component" value="Unassembled WGS sequence"/>
</dbReference>
<organism evidence="2 3">
    <name type="scientific">Oceanipulchritudo coccoides</name>
    <dbReference type="NCBI Taxonomy" id="2706888"/>
    <lineage>
        <taxon>Bacteria</taxon>
        <taxon>Pseudomonadati</taxon>
        <taxon>Verrucomicrobiota</taxon>
        <taxon>Opitutia</taxon>
        <taxon>Puniceicoccales</taxon>
        <taxon>Oceanipulchritudinaceae</taxon>
        <taxon>Oceanipulchritudo</taxon>
    </lineage>
</organism>
<feature type="transmembrane region" description="Helical" evidence="1">
    <location>
        <begin position="227"/>
        <end position="245"/>
    </location>
</feature>
<feature type="transmembrane region" description="Helical" evidence="1">
    <location>
        <begin position="302"/>
        <end position="321"/>
    </location>
</feature>
<dbReference type="AlphaFoldDB" id="A0A6B2LZG0"/>
<dbReference type="EMBL" id="JAAGNX010000002">
    <property type="protein sequence ID" value="NDV62048.1"/>
    <property type="molecule type" value="Genomic_DNA"/>
</dbReference>
<feature type="transmembrane region" description="Helical" evidence="1">
    <location>
        <begin position="205"/>
        <end position="221"/>
    </location>
</feature>
<feature type="transmembrane region" description="Helical" evidence="1">
    <location>
        <begin position="481"/>
        <end position="501"/>
    </location>
</feature>
<keyword evidence="1" id="KW-1133">Transmembrane helix</keyword>
<feature type="transmembrane region" description="Helical" evidence="1">
    <location>
        <begin position="422"/>
        <end position="442"/>
    </location>
</feature>
<keyword evidence="1" id="KW-0472">Membrane</keyword>
<feature type="transmembrane region" description="Helical" evidence="1">
    <location>
        <begin position="448"/>
        <end position="469"/>
    </location>
</feature>
<feature type="transmembrane region" description="Helical" evidence="1">
    <location>
        <begin position="274"/>
        <end position="290"/>
    </location>
</feature>
<accession>A0A6B2LZG0</accession>
<proteinExistence type="predicted"/>
<protein>
    <submittedName>
        <fullName evidence="2">Uncharacterized protein</fullName>
    </submittedName>
</protein>
<feature type="transmembrane region" description="Helical" evidence="1">
    <location>
        <begin position="91"/>
        <end position="112"/>
    </location>
</feature>
<keyword evidence="1" id="KW-0812">Transmembrane</keyword>
<evidence type="ECO:0000313" key="3">
    <source>
        <dbReference type="Proteomes" id="UP000478417"/>
    </source>
</evidence>
<sequence>MIYLELIYSVLVFLATTGGLGLFFASFLKGEMLQRFTLGLGLTLFLLFGLFFFLYQTGLPFGCLTITPVISLLLLALRYRSLEESLREPGFRSSLLLYLMLSAWTLLCLAYIQTYNGGKWAGDWIEHYERALFFLKPLPLDHIFIGLYSFTARPPMGNALYAFFMAITEADFAHFQVFCSLLNLLVLFPALLLLKHFRTGKFNHFPAWILLLLLMTSPMFMQNALYAWTRLLCAFFILFSVYLFLRSEKDAGLFFRQAMAFASLAVALLVHYSAGPYVVACLFAYFFVSRDRLRKPRFWKETVWIGFTCALLLFVWFAWAIRVYGFSGTFLSNTAVTDVQDYTFLENVFKVFSNLFNSLVPHPLRGVSMDTAFSPADPLFAIRDYFFSIYQVSLFPMMGLMTIPVLFFHYKDNLFNSIRTGSAFRSISLWWFAGVVVLGVAVHGGYDSLGLAHICLQPLALLVVVFLAANFDRLSGRLKAILFAGIAFDFVFGVALHLQLLSTGPRDLLFFFIPGGQIELLQATIGHAAVANYQAQMFKGFTLLGELVSMPGWLFWTMALILISVVLIALARGRTREN</sequence>
<name>A0A6B2LZG0_9BACT</name>
<feature type="transmembrane region" description="Helical" evidence="1">
    <location>
        <begin position="59"/>
        <end position="79"/>
    </location>
</feature>
<gene>
    <name evidence="2" type="ORF">G0Q06_06280</name>
</gene>
<feature type="transmembrane region" description="Helical" evidence="1">
    <location>
        <begin position="173"/>
        <end position="193"/>
    </location>
</feature>
<dbReference type="RefSeq" id="WP_163963603.1">
    <property type="nucleotide sequence ID" value="NZ_JAAGNX010000002.1"/>
</dbReference>
<keyword evidence="3" id="KW-1185">Reference proteome</keyword>
<feature type="transmembrane region" description="Helical" evidence="1">
    <location>
        <begin position="35"/>
        <end position="53"/>
    </location>
</feature>